<evidence type="ECO:0000256" key="10">
    <source>
        <dbReference type="SAM" id="Phobius"/>
    </source>
</evidence>
<dbReference type="SMART" id="SM00387">
    <property type="entry name" value="HATPase_c"/>
    <property type="match status" value="1"/>
</dbReference>
<keyword evidence="5 10" id="KW-0812">Transmembrane</keyword>
<keyword evidence="7 10" id="KW-1133">Transmembrane helix</keyword>
<evidence type="ECO:0000259" key="11">
    <source>
        <dbReference type="PROSITE" id="PS50885"/>
    </source>
</evidence>
<evidence type="ECO:0000256" key="1">
    <source>
        <dbReference type="ARBA" id="ARBA00004651"/>
    </source>
</evidence>
<keyword evidence="8 10" id="KW-0472">Membrane</keyword>
<sequence length="592" mass="66046">MMTLWFKQSLKSKLSLLILIAVITPLLATGVVSYRIASNLTEKIEKESGMNTLRQVSDKLDFLINDVETMSVFIIGQKDIQSYLERSDADYALYSQNVAFLMNLASSKTYISNITITSSRGHPALYNTTVLHSGLPELQASGANGGDPDVKWWTPPYENKTTDDGIAKVFSLVRPIRDMSKFKRIGELAISIDIAEVRRMLQDAGWNASGQLWLINQDNRIVASPSGEDAAALQGLSVPDVSRLGDSEGVMNIKGGRDSNTLLYYTLPALGWKLVGVIPTRIYTAQNKYVLTLTAYAIGLAALLAVVLVLYFITWVTRPLAKISKKLKDINPEEPVTRIEVKSSDEIGMLLHSYNKLGDRIQRLKSQLQEHEAKKKEVDIQALQAQIHPHFLYNTLSSIQWNALMNKDRQTAEMVGALSDFLRFSLNDGKEYCTVQQEVSHAQNYIRIMSRRFQDKFDSAFFVDPTLHSHSILKLLLQPLIENSIMHGLQKQKKKGSLFVFGECRDGAMTFVVEDTGIGIDADKLVKLRRHLTAPDDAEDDRAAAGKSGYGLRSVHRRLQLHYGAGSGLQIDSDPGVRTRISFQIPIQEANA</sequence>
<dbReference type="PANTHER" id="PTHR34220:SF7">
    <property type="entry name" value="SENSOR HISTIDINE KINASE YPDA"/>
    <property type="match status" value="1"/>
</dbReference>
<name>A0ABT6TR62_9BACL</name>
<dbReference type="Proteomes" id="UP001161691">
    <property type="component" value="Unassembled WGS sequence"/>
</dbReference>
<evidence type="ECO:0000256" key="9">
    <source>
        <dbReference type="SAM" id="Coils"/>
    </source>
</evidence>
<dbReference type="Pfam" id="PF00672">
    <property type="entry name" value="HAMP"/>
    <property type="match status" value="1"/>
</dbReference>
<gene>
    <name evidence="12" type="ORF">KB449_30590</name>
</gene>
<keyword evidence="13" id="KW-1185">Reference proteome</keyword>
<dbReference type="InterPro" id="IPR003660">
    <property type="entry name" value="HAMP_dom"/>
</dbReference>
<dbReference type="Gene3D" id="3.30.565.10">
    <property type="entry name" value="Histidine kinase-like ATPase, C-terminal domain"/>
    <property type="match status" value="1"/>
</dbReference>
<feature type="transmembrane region" description="Helical" evidence="10">
    <location>
        <begin position="289"/>
        <end position="316"/>
    </location>
</feature>
<evidence type="ECO:0000256" key="7">
    <source>
        <dbReference type="ARBA" id="ARBA00022989"/>
    </source>
</evidence>
<evidence type="ECO:0000256" key="3">
    <source>
        <dbReference type="ARBA" id="ARBA00022553"/>
    </source>
</evidence>
<keyword evidence="2" id="KW-1003">Cell membrane</keyword>
<dbReference type="EC" id="2.7.13.3" evidence="12"/>
<dbReference type="SUPFAM" id="SSF55874">
    <property type="entry name" value="ATPase domain of HSP90 chaperone/DNA topoisomerase II/histidine kinase"/>
    <property type="match status" value="1"/>
</dbReference>
<keyword evidence="4 12" id="KW-0808">Transferase</keyword>
<dbReference type="Pfam" id="PF02518">
    <property type="entry name" value="HATPase_c"/>
    <property type="match status" value="1"/>
</dbReference>
<evidence type="ECO:0000313" key="12">
    <source>
        <dbReference type="EMBL" id="MDI4649323.1"/>
    </source>
</evidence>
<dbReference type="EMBL" id="JAGRPV010000001">
    <property type="protein sequence ID" value="MDI4649323.1"/>
    <property type="molecule type" value="Genomic_DNA"/>
</dbReference>
<evidence type="ECO:0000313" key="13">
    <source>
        <dbReference type="Proteomes" id="UP001161691"/>
    </source>
</evidence>
<evidence type="ECO:0000256" key="5">
    <source>
        <dbReference type="ARBA" id="ARBA00022692"/>
    </source>
</evidence>
<dbReference type="InterPro" id="IPR003594">
    <property type="entry name" value="HATPase_dom"/>
</dbReference>
<protein>
    <submittedName>
        <fullName evidence="12">Sensor histidine kinase</fullName>
        <ecNumber evidence="12">2.7.13.3</ecNumber>
    </submittedName>
</protein>
<accession>A0ABT6TR62</accession>
<comment type="subcellular location">
    <subcellularLocation>
        <location evidence="1">Cell membrane</location>
        <topology evidence="1">Multi-pass membrane protein</topology>
    </subcellularLocation>
</comment>
<dbReference type="Gene3D" id="6.10.340.10">
    <property type="match status" value="1"/>
</dbReference>
<dbReference type="Pfam" id="PF02743">
    <property type="entry name" value="dCache_1"/>
    <property type="match status" value="1"/>
</dbReference>
<proteinExistence type="predicted"/>
<organism evidence="12 13">
    <name type="scientific">Cohnella hashimotonis</name>
    <dbReference type="NCBI Taxonomy" id="2826895"/>
    <lineage>
        <taxon>Bacteria</taxon>
        <taxon>Bacillati</taxon>
        <taxon>Bacillota</taxon>
        <taxon>Bacilli</taxon>
        <taxon>Bacillales</taxon>
        <taxon>Paenibacillaceae</taxon>
        <taxon>Cohnella</taxon>
    </lineage>
</organism>
<dbReference type="InterPro" id="IPR010559">
    <property type="entry name" value="Sig_transdc_His_kin_internal"/>
</dbReference>
<keyword evidence="9" id="KW-0175">Coiled coil</keyword>
<dbReference type="SUPFAM" id="SSF158472">
    <property type="entry name" value="HAMP domain-like"/>
    <property type="match status" value="1"/>
</dbReference>
<evidence type="ECO:0000256" key="4">
    <source>
        <dbReference type="ARBA" id="ARBA00022679"/>
    </source>
</evidence>
<dbReference type="SMART" id="SM00304">
    <property type="entry name" value="HAMP"/>
    <property type="match status" value="1"/>
</dbReference>
<evidence type="ECO:0000256" key="6">
    <source>
        <dbReference type="ARBA" id="ARBA00022777"/>
    </source>
</evidence>
<feature type="domain" description="HAMP" evidence="11">
    <location>
        <begin position="314"/>
        <end position="366"/>
    </location>
</feature>
<dbReference type="CDD" id="cd06225">
    <property type="entry name" value="HAMP"/>
    <property type="match status" value="1"/>
</dbReference>
<dbReference type="GO" id="GO:0004673">
    <property type="term" value="F:protein histidine kinase activity"/>
    <property type="evidence" value="ECO:0007669"/>
    <property type="project" value="UniProtKB-EC"/>
</dbReference>
<reference evidence="12" key="1">
    <citation type="submission" date="2023-04" db="EMBL/GenBank/DDBJ databases">
        <title>Comparative genomic analysis of Cohnella hashimotonis sp. nov., isolated from the International Space Station.</title>
        <authorList>
            <person name="Venkateswaran K."/>
            <person name="Simpson A."/>
        </authorList>
    </citation>
    <scope>NUCLEOTIDE SEQUENCE</scope>
    <source>
        <strain evidence="12">F6_2S_P_1</strain>
    </source>
</reference>
<comment type="caution">
    <text evidence="12">The sequence shown here is derived from an EMBL/GenBank/DDBJ whole genome shotgun (WGS) entry which is preliminary data.</text>
</comment>
<evidence type="ECO:0000256" key="8">
    <source>
        <dbReference type="ARBA" id="ARBA00023136"/>
    </source>
</evidence>
<dbReference type="RefSeq" id="WP_282911977.1">
    <property type="nucleotide sequence ID" value="NZ_JAGRPV010000001.1"/>
</dbReference>
<dbReference type="InterPro" id="IPR050640">
    <property type="entry name" value="Bact_2-comp_sensor_kinase"/>
</dbReference>
<dbReference type="InterPro" id="IPR036890">
    <property type="entry name" value="HATPase_C_sf"/>
</dbReference>
<dbReference type="Pfam" id="PF06580">
    <property type="entry name" value="His_kinase"/>
    <property type="match status" value="1"/>
</dbReference>
<dbReference type="Gene3D" id="3.30.450.20">
    <property type="entry name" value="PAS domain"/>
    <property type="match status" value="1"/>
</dbReference>
<evidence type="ECO:0000256" key="2">
    <source>
        <dbReference type="ARBA" id="ARBA00022475"/>
    </source>
</evidence>
<dbReference type="InterPro" id="IPR033479">
    <property type="entry name" value="dCache_1"/>
</dbReference>
<keyword evidence="3" id="KW-0597">Phosphoprotein</keyword>
<feature type="coiled-coil region" evidence="9">
    <location>
        <begin position="354"/>
        <end position="386"/>
    </location>
</feature>
<dbReference type="PROSITE" id="PS50885">
    <property type="entry name" value="HAMP"/>
    <property type="match status" value="1"/>
</dbReference>
<keyword evidence="6 12" id="KW-0418">Kinase</keyword>
<dbReference type="PANTHER" id="PTHR34220">
    <property type="entry name" value="SENSOR HISTIDINE KINASE YPDA"/>
    <property type="match status" value="1"/>
</dbReference>